<dbReference type="OrthoDB" id="6334967at2759"/>
<proteinExistence type="predicted"/>
<dbReference type="Proteomes" id="UP001154078">
    <property type="component" value="Chromosome 4"/>
</dbReference>
<dbReference type="EMBL" id="OV121135">
    <property type="protein sequence ID" value="CAH0555733.1"/>
    <property type="molecule type" value="Genomic_DNA"/>
</dbReference>
<feature type="chain" id="PRO_5040437577" evidence="1">
    <location>
        <begin position="29"/>
        <end position="422"/>
    </location>
</feature>
<protein>
    <submittedName>
        <fullName evidence="2">Uncharacterized protein</fullName>
    </submittedName>
</protein>
<reference evidence="2" key="1">
    <citation type="submission" date="2021-12" db="EMBL/GenBank/DDBJ databases">
        <authorList>
            <person name="King R."/>
        </authorList>
    </citation>
    <scope>NUCLEOTIDE SEQUENCE</scope>
</reference>
<dbReference type="PANTHER" id="PTHR21879:SF25">
    <property type="entry name" value="OSIRIS 24"/>
    <property type="match status" value="1"/>
</dbReference>
<dbReference type="InterPro" id="IPR012464">
    <property type="entry name" value="DUF1676"/>
</dbReference>
<sequence length="422" mass="46495">METPLSVHIKRNPVIFSLIVVLALPAAARTCHPETGKPTGSALDRDLKHYVDTVLSVDNYSIVPGVHIERNSREVKNSTQEAGSSCGQASASIQDYVMKKIEQYTESHVLAVNVPTTARFFKGTVETGKSSFMTGFGMGFLAFFLKKLLLPVFIGAQLVKSVLIAMFLPSILGSLGKLVGKGLSTFSGVSGTSAGVKNHQQVEDFEFKDTGPYNSEDGMDFNAEADTMNVNVESTTAAATSNSRFGAGNQRISYMQQQQQHNENYYIRKPATKKTDYKVFHKIPSSSMLLTSYDPFYSPLLSRLDAVFQQLGLANDKSLPETERCRERLICMMYANPAKYAPYSNLVSAQLSRELNELRKPSSDNPDILRFFKYMKAAKDGQDGEECLAHGGCPNLKANAPSPAMLTTFNDINKLVQARKFQ</sequence>
<dbReference type="AlphaFoldDB" id="A0A9P0FIJ5"/>
<keyword evidence="3" id="KW-1185">Reference proteome</keyword>
<gene>
    <name evidence="2" type="ORF">MELIAE_LOCUS7020</name>
</gene>
<evidence type="ECO:0000256" key="1">
    <source>
        <dbReference type="SAM" id="SignalP"/>
    </source>
</evidence>
<organism evidence="2 3">
    <name type="scientific">Brassicogethes aeneus</name>
    <name type="common">Rape pollen beetle</name>
    <name type="synonym">Meligethes aeneus</name>
    <dbReference type="NCBI Taxonomy" id="1431903"/>
    <lineage>
        <taxon>Eukaryota</taxon>
        <taxon>Metazoa</taxon>
        <taxon>Ecdysozoa</taxon>
        <taxon>Arthropoda</taxon>
        <taxon>Hexapoda</taxon>
        <taxon>Insecta</taxon>
        <taxon>Pterygota</taxon>
        <taxon>Neoptera</taxon>
        <taxon>Endopterygota</taxon>
        <taxon>Coleoptera</taxon>
        <taxon>Polyphaga</taxon>
        <taxon>Cucujiformia</taxon>
        <taxon>Nitidulidae</taxon>
        <taxon>Meligethinae</taxon>
        <taxon>Brassicogethes</taxon>
    </lineage>
</organism>
<keyword evidence="1" id="KW-0732">Signal</keyword>
<feature type="signal peptide" evidence="1">
    <location>
        <begin position="1"/>
        <end position="28"/>
    </location>
</feature>
<dbReference type="GO" id="GO:0016020">
    <property type="term" value="C:membrane"/>
    <property type="evidence" value="ECO:0007669"/>
    <property type="project" value="TreeGrafter"/>
</dbReference>
<evidence type="ECO:0000313" key="3">
    <source>
        <dbReference type="Proteomes" id="UP001154078"/>
    </source>
</evidence>
<dbReference type="Pfam" id="PF07898">
    <property type="entry name" value="DUF1676"/>
    <property type="match status" value="1"/>
</dbReference>
<evidence type="ECO:0000313" key="2">
    <source>
        <dbReference type="EMBL" id="CAH0555733.1"/>
    </source>
</evidence>
<accession>A0A9P0FIJ5</accession>
<dbReference type="PANTHER" id="PTHR21879">
    <property type="entry name" value="FI03362P-RELATED-RELATED"/>
    <property type="match status" value="1"/>
</dbReference>
<name>A0A9P0FIJ5_BRAAE</name>